<reference evidence="4" key="2">
    <citation type="submission" date="2023-06" db="EMBL/GenBank/DDBJ databases">
        <authorList>
            <consortium name="Lawrence Berkeley National Laboratory"/>
            <person name="Haridas S."/>
            <person name="Hensen N."/>
            <person name="Bonometti L."/>
            <person name="Westerberg I."/>
            <person name="Brannstrom I.O."/>
            <person name="Guillou S."/>
            <person name="Cros-Aarteil S."/>
            <person name="Calhoun S."/>
            <person name="Kuo A."/>
            <person name="Mondo S."/>
            <person name="Pangilinan J."/>
            <person name="Riley R."/>
            <person name="Labutti K."/>
            <person name="Andreopoulos B."/>
            <person name="Lipzen A."/>
            <person name="Chen C."/>
            <person name="Yanf M."/>
            <person name="Daum C."/>
            <person name="Ng V."/>
            <person name="Clum A."/>
            <person name="Steindorff A."/>
            <person name="Ohm R."/>
            <person name="Martin F."/>
            <person name="Silar P."/>
            <person name="Natvig D."/>
            <person name="Lalanne C."/>
            <person name="Gautier V."/>
            <person name="Ament-Velasquez S.L."/>
            <person name="Kruys A."/>
            <person name="Hutchinson M.I."/>
            <person name="Powell A.J."/>
            <person name="Barry K."/>
            <person name="Miller A.N."/>
            <person name="Grigoriev I.V."/>
            <person name="Debuchy R."/>
            <person name="Gladieux P."/>
            <person name="Thoren M.H."/>
            <person name="Johannesson H."/>
        </authorList>
    </citation>
    <scope>NUCLEOTIDE SEQUENCE</scope>
    <source>
        <strain evidence="4">CBS 168.71</strain>
    </source>
</reference>
<dbReference type="Pfam" id="PF13561">
    <property type="entry name" value="adh_short_C2"/>
    <property type="match status" value="1"/>
</dbReference>
<dbReference type="GeneID" id="87839715"/>
<dbReference type="AlphaFoldDB" id="A0AAE0HPT2"/>
<reference evidence="4" key="1">
    <citation type="journal article" date="2023" name="Mol. Phylogenet. Evol.">
        <title>Genome-scale phylogeny and comparative genomics of the fungal order Sordariales.</title>
        <authorList>
            <person name="Hensen N."/>
            <person name="Bonometti L."/>
            <person name="Westerberg I."/>
            <person name="Brannstrom I.O."/>
            <person name="Guillou S."/>
            <person name="Cros-Aarteil S."/>
            <person name="Calhoun S."/>
            <person name="Haridas S."/>
            <person name="Kuo A."/>
            <person name="Mondo S."/>
            <person name="Pangilinan J."/>
            <person name="Riley R."/>
            <person name="LaButti K."/>
            <person name="Andreopoulos B."/>
            <person name="Lipzen A."/>
            <person name="Chen C."/>
            <person name="Yan M."/>
            <person name="Daum C."/>
            <person name="Ng V."/>
            <person name="Clum A."/>
            <person name="Steindorff A."/>
            <person name="Ohm R.A."/>
            <person name="Martin F."/>
            <person name="Silar P."/>
            <person name="Natvig D.O."/>
            <person name="Lalanne C."/>
            <person name="Gautier V."/>
            <person name="Ament-Velasquez S.L."/>
            <person name="Kruys A."/>
            <person name="Hutchinson M.I."/>
            <person name="Powell A.J."/>
            <person name="Barry K."/>
            <person name="Miller A.N."/>
            <person name="Grigoriev I.V."/>
            <person name="Debuchy R."/>
            <person name="Gladieux P."/>
            <person name="Hiltunen Thoren M."/>
            <person name="Johannesson H."/>
        </authorList>
    </citation>
    <scope>NUCLEOTIDE SEQUENCE</scope>
    <source>
        <strain evidence="4">CBS 168.71</strain>
    </source>
</reference>
<accession>A0AAE0HPT2</accession>
<dbReference type="GO" id="GO:0006633">
    <property type="term" value="P:fatty acid biosynthetic process"/>
    <property type="evidence" value="ECO:0007669"/>
    <property type="project" value="TreeGrafter"/>
</dbReference>
<keyword evidence="5" id="KW-1185">Reference proteome</keyword>
<evidence type="ECO:0000313" key="4">
    <source>
        <dbReference type="EMBL" id="KAK3300450.1"/>
    </source>
</evidence>
<dbReference type="GO" id="GO:0048038">
    <property type="term" value="F:quinone binding"/>
    <property type="evidence" value="ECO:0007669"/>
    <property type="project" value="TreeGrafter"/>
</dbReference>
<dbReference type="FunFam" id="3.40.50.720:FF:000084">
    <property type="entry name" value="Short-chain dehydrogenase reductase"/>
    <property type="match status" value="1"/>
</dbReference>
<dbReference type="PRINTS" id="PR00080">
    <property type="entry name" value="SDRFAMILY"/>
</dbReference>
<dbReference type="SUPFAM" id="SSF51735">
    <property type="entry name" value="NAD(P)-binding Rossmann-fold domains"/>
    <property type="match status" value="1"/>
</dbReference>
<evidence type="ECO:0008006" key="6">
    <source>
        <dbReference type="Google" id="ProtNLM"/>
    </source>
</evidence>
<dbReference type="GO" id="GO:0016616">
    <property type="term" value="F:oxidoreductase activity, acting on the CH-OH group of donors, NAD or NADP as acceptor"/>
    <property type="evidence" value="ECO:0007669"/>
    <property type="project" value="TreeGrafter"/>
</dbReference>
<protein>
    <recommendedName>
        <fullName evidence="6">NAD(P)-binding protein</fullName>
    </recommendedName>
</protein>
<dbReference type="InterPro" id="IPR036291">
    <property type="entry name" value="NAD(P)-bd_dom_sf"/>
</dbReference>
<dbReference type="EMBL" id="JAUEPN010000001">
    <property type="protein sequence ID" value="KAK3300450.1"/>
    <property type="molecule type" value="Genomic_DNA"/>
</dbReference>
<dbReference type="PROSITE" id="PS00061">
    <property type="entry name" value="ADH_SHORT"/>
    <property type="match status" value="1"/>
</dbReference>
<dbReference type="PANTHER" id="PTHR42760:SF121">
    <property type="entry name" value="3-OXOACYL-(ACYL-CARRIER-PROTEIN) REDUCTASE"/>
    <property type="match status" value="1"/>
</dbReference>
<keyword evidence="2" id="KW-0521">NADP</keyword>
<organism evidence="4 5">
    <name type="scientific">Chaetomium fimeti</name>
    <dbReference type="NCBI Taxonomy" id="1854472"/>
    <lineage>
        <taxon>Eukaryota</taxon>
        <taxon>Fungi</taxon>
        <taxon>Dikarya</taxon>
        <taxon>Ascomycota</taxon>
        <taxon>Pezizomycotina</taxon>
        <taxon>Sordariomycetes</taxon>
        <taxon>Sordariomycetidae</taxon>
        <taxon>Sordariales</taxon>
        <taxon>Chaetomiaceae</taxon>
        <taxon>Chaetomium</taxon>
    </lineage>
</organism>
<dbReference type="Proteomes" id="UP001278766">
    <property type="component" value="Unassembled WGS sequence"/>
</dbReference>
<dbReference type="RefSeq" id="XP_062663964.1">
    <property type="nucleotide sequence ID" value="XM_062802767.1"/>
</dbReference>
<name>A0AAE0HPT2_9PEZI</name>
<proteinExistence type="inferred from homology"/>
<evidence type="ECO:0000313" key="5">
    <source>
        <dbReference type="Proteomes" id="UP001278766"/>
    </source>
</evidence>
<feature type="compositionally biased region" description="Polar residues" evidence="3">
    <location>
        <begin position="24"/>
        <end position="40"/>
    </location>
</feature>
<comment type="caution">
    <text evidence="4">The sequence shown here is derived from an EMBL/GenBank/DDBJ whole genome shotgun (WGS) entry which is preliminary data.</text>
</comment>
<gene>
    <name evidence="4" type="ORF">B0H64DRAFT_380941</name>
</gene>
<dbReference type="InterPro" id="IPR020904">
    <property type="entry name" value="Sc_DH/Rdtase_CS"/>
</dbReference>
<evidence type="ECO:0000256" key="3">
    <source>
        <dbReference type="SAM" id="MobiDB-lite"/>
    </source>
</evidence>
<evidence type="ECO:0000256" key="2">
    <source>
        <dbReference type="ARBA" id="ARBA00022857"/>
    </source>
</evidence>
<dbReference type="PANTHER" id="PTHR42760">
    <property type="entry name" value="SHORT-CHAIN DEHYDROGENASES/REDUCTASES FAMILY MEMBER"/>
    <property type="match status" value="1"/>
</dbReference>
<comment type="similarity">
    <text evidence="1">Belongs to the short-chain dehydrogenases/reductases (SDR) family.</text>
</comment>
<sequence length="332" mass="35066">MSPFRGVPALRRLTARPFGIRSLLNSPAPHSQTIATASTRQSDRPRVAIVTGAARGIGRAIAVRLAQDGYHITASDLPTQQAQLNSLVAELTATSNNSNSSSGHKIQAHAHAADVSSPEQVAALVRASAAALGPLDTMVANAGIAQVKPLLELTPGDFSRMLDVNVAGVHHCFQAAARQMIAQQQDVGMQVGKEGREEGREGEEIRGRLIAAASIVAFKPLALLGHYSASKWAVRGLSQAYAMELAAHKITANAYAPGIVDTDMWELIDEGLGSRAGRAKGETIKRYSEELIALGRTSVPRDVAGLVSFLASRDADYVTGQTFVVDGGIIYT</sequence>
<evidence type="ECO:0000256" key="1">
    <source>
        <dbReference type="ARBA" id="ARBA00006484"/>
    </source>
</evidence>
<dbReference type="PRINTS" id="PR00081">
    <property type="entry name" value="GDHRDH"/>
</dbReference>
<feature type="region of interest" description="Disordered" evidence="3">
    <location>
        <begin position="24"/>
        <end position="43"/>
    </location>
</feature>
<dbReference type="Gene3D" id="3.40.50.720">
    <property type="entry name" value="NAD(P)-binding Rossmann-like Domain"/>
    <property type="match status" value="1"/>
</dbReference>
<dbReference type="InterPro" id="IPR002347">
    <property type="entry name" value="SDR_fam"/>
</dbReference>